<proteinExistence type="predicted"/>
<protein>
    <submittedName>
        <fullName evidence="1">Uncharacterized protein</fullName>
    </submittedName>
</protein>
<dbReference type="RefSeq" id="WP_063259577.1">
    <property type="nucleotide sequence ID" value="NZ_LJKE01000015.1"/>
</dbReference>
<dbReference type="AlphaFoldDB" id="A0A164QLX7"/>
<reference evidence="1 2" key="1">
    <citation type="submission" date="2015-09" db="EMBL/GenBank/DDBJ databases">
        <title>Bacillus cereus food isolates.</title>
        <authorList>
            <person name="Boekhorst J."/>
        </authorList>
    </citation>
    <scope>NUCLEOTIDE SEQUENCE [LARGE SCALE GENOMIC DNA]</scope>
    <source>
        <strain evidence="1 2">B4088</strain>
    </source>
</reference>
<organism evidence="1 2">
    <name type="scientific">Bacillus cereus</name>
    <dbReference type="NCBI Taxonomy" id="1396"/>
    <lineage>
        <taxon>Bacteria</taxon>
        <taxon>Bacillati</taxon>
        <taxon>Bacillota</taxon>
        <taxon>Bacilli</taxon>
        <taxon>Bacillales</taxon>
        <taxon>Bacillaceae</taxon>
        <taxon>Bacillus</taxon>
        <taxon>Bacillus cereus group</taxon>
    </lineage>
</organism>
<evidence type="ECO:0000313" key="2">
    <source>
        <dbReference type="Proteomes" id="UP000076482"/>
    </source>
</evidence>
<evidence type="ECO:0000313" key="1">
    <source>
        <dbReference type="EMBL" id="KZD71880.1"/>
    </source>
</evidence>
<dbReference type="EMBL" id="LJKE01000015">
    <property type="protein sequence ID" value="KZD71880.1"/>
    <property type="molecule type" value="Genomic_DNA"/>
</dbReference>
<comment type="caution">
    <text evidence="1">The sequence shown here is derived from an EMBL/GenBank/DDBJ whole genome shotgun (WGS) entry which is preliminary data.</text>
</comment>
<name>A0A164QLX7_BACCE</name>
<sequence length="102" mass="11597">MENLIVSKNDNFGFEVQWTSYNGNFSMTLNKDMEVNYLTHQMGNPLQTVTFPSGMIDYYYPGLSSAIIAKVKEQASLEEKKPFAFNISEDNAAKFNKLLGRN</sequence>
<accession>A0A164QLX7</accession>
<gene>
    <name evidence="1" type="ORF">B4088_0341</name>
</gene>
<dbReference type="PATRIC" id="fig|1396.535.peg.4085"/>
<dbReference type="Proteomes" id="UP000076482">
    <property type="component" value="Unassembled WGS sequence"/>
</dbReference>